<feature type="domain" description="PPM-type phosphatase" evidence="3">
    <location>
        <begin position="32"/>
        <end position="264"/>
    </location>
</feature>
<accession>L0A152</accession>
<dbReference type="STRING" id="937777.Deipe_1368"/>
<evidence type="ECO:0000259" key="3">
    <source>
        <dbReference type="PROSITE" id="PS51746"/>
    </source>
</evidence>
<dbReference type="EMBL" id="CP003382">
    <property type="protein sequence ID" value="AFZ66917.1"/>
    <property type="molecule type" value="Genomic_DNA"/>
</dbReference>
<dbReference type="CDD" id="cd00143">
    <property type="entry name" value="PP2Cc"/>
    <property type="match status" value="1"/>
</dbReference>
<dbReference type="InterPro" id="IPR036457">
    <property type="entry name" value="PPM-type-like_dom_sf"/>
</dbReference>
<organism evidence="4 5">
    <name type="scientific">Deinococcus peraridilitoris (strain DSM 19664 / LMG 22246 / CIP 109416 / KR-200)</name>
    <dbReference type="NCBI Taxonomy" id="937777"/>
    <lineage>
        <taxon>Bacteria</taxon>
        <taxon>Thermotogati</taxon>
        <taxon>Deinococcota</taxon>
        <taxon>Deinococci</taxon>
        <taxon>Deinococcales</taxon>
        <taxon>Deinococcaceae</taxon>
        <taxon>Deinococcus</taxon>
    </lineage>
</organism>
<dbReference type="OrthoDB" id="9801841at2"/>
<gene>
    <name evidence="4" type="ordered locus">Deipe_1368</name>
</gene>
<dbReference type="PANTHER" id="PTHR47992">
    <property type="entry name" value="PROTEIN PHOSPHATASE"/>
    <property type="match status" value="1"/>
</dbReference>
<sequence length="364" mass="38750">MRQGGNSSAPENGSSDNSRLSGPILRTTRQFTAAMLTDPGRERSLNEDAALLADGQGGGLFAVADGMGGHAAGDVASRIAIEELREVYLRSAEAAPDRLVDAVQAANLAVYRHAVGSEAGMGTTLTAVAIDGGAALIANVGDSRAYLMRGGKLARLTRDHSWVAEQVRRGFLSEQEARGHHWRNVVSNALGSDERVRLDLLGVPLERGDRLLVCSDGLTAVVDDAEIAQLLTQIPDAPELLARLIATANARGGPDNITVLVIDVRVNAPRPRYPLPALSDEGPIDIEALRTPSPRRPVTYLTLAVLYLTLLGMIILPEHNVTVAALGVLALAALLLTPRLLQREPRAARSKEHKRDVTHKGSSK</sequence>
<feature type="region of interest" description="Disordered" evidence="1">
    <location>
        <begin position="345"/>
        <end position="364"/>
    </location>
</feature>
<dbReference type="KEGG" id="dpd:Deipe_1368"/>
<protein>
    <submittedName>
        <fullName evidence="4">Serine/threonine protein phosphatase</fullName>
    </submittedName>
</protein>
<keyword evidence="2" id="KW-0812">Transmembrane</keyword>
<dbReference type="InterPro" id="IPR015655">
    <property type="entry name" value="PP2C"/>
</dbReference>
<keyword evidence="2" id="KW-0472">Membrane</keyword>
<evidence type="ECO:0000313" key="5">
    <source>
        <dbReference type="Proteomes" id="UP000010467"/>
    </source>
</evidence>
<dbReference type="GO" id="GO:0004722">
    <property type="term" value="F:protein serine/threonine phosphatase activity"/>
    <property type="evidence" value="ECO:0007669"/>
    <property type="project" value="InterPro"/>
</dbReference>
<dbReference type="RefSeq" id="WP_015235225.1">
    <property type="nucleotide sequence ID" value="NC_019793.1"/>
</dbReference>
<dbReference type="AlphaFoldDB" id="L0A152"/>
<dbReference type="SMART" id="SM00331">
    <property type="entry name" value="PP2C_SIG"/>
    <property type="match status" value="1"/>
</dbReference>
<feature type="transmembrane region" description="Helical" evidence="2">
    <location>
        <begin position="322"/>
        <end position="341"/>
    </location>
</feature>
<dbReference type="eggNOG" id="COG0631">
    <property type="taxonomic scope" value="Bacteria"/>
</dbReference>
<keyword evidence="5" id="KW-1185">Reference proteome</keyword>
<evidence type="ECO:0000256" key="2">
    <source>
        <dbReference type="SAM" id="Phobius"/>
    </source>
</evidence>
<feature type="region of interest" description="Disordered" evidence="1">
    <location>
        <begin position="1"/>
        <end position="24"/>
    </location>
</feature>
<reference evidence="5" key="1">
    <citation type="submission" date="2012-03" db="EMBL/GenBank/DDBJ databases">
        <title>Complete sequence of chromosome of Deinococcus peraridilitoris DSM 19664.</title>
        <authorList>
            <person name="Lucas S."/>
            <person name="Copeland A."/>
            <person name="Lapidus A."/>
            <person name="Glavina del Rio T."/>
            <person name="Dalin E."/>
            <person name="Tice H."/>
            <person name="Bruce D."/>
            <person name="Goodwin L."/>
            <person name="Pitluck S."/>
            <person name="Peters L."/>
            <person name="Mikhailova N."/>
            <person name="Lu M."/>
            <person name="Kyrpides N."/>
            <person name="Mavromatis K."/>
            <person name="Ivanova N."/>
            <person name="Brettin T."/>
            <person name="Detter J.C."/>
            <person name="Han C."/>
            <person name="Larimer F."/>
            <person name="Land M."/>
            <person name="Hauser L."/>
            <person name="Markowitz V."/>
            <person name="Cheng J.-F."/>
            <person name="Hugenholtz P."/>
            <person name="Woyke T."/>
            <person name="Wu D."/>
            <person name="Pukall R."/>
            <person name="Steenblock K."/>
            <person name="Brambilla E."/>
            <person name="Klenk H.-P."/>
            <person name="Eisen J.A."/>
        </authorList>
    </citation>
    <scope>NUCLEOTIDE SEQUENCE [LARGE SCALE GENOMIC DNA]</scope>
    <source>
        <strain evidence="5">DSM 19664 / LMG 22246 / CIP 109416 / KR-200</strain>
    </source>
</reference>
<feature type="compositionally biased region" description="Polar residues" evidence="1">
    <location>
        <begin position="1"/>
        <end position="20"/>
    </location>
</feature>
<feature type="transmembrane region" description="Helical" evidence="2">
    <location>
        <begin position="298"/>
        <end position="316"/>
    </location>
</feature>
<keyword evidence="2" id="KW-1133">Transmembrane helix</keyword>
<dbReference type="HOGENOM" id="CLU_034545_0_2_0"/>
<dbReference type="SMART" id="SM00332">
    <property type="entry name" value="PP2Cc"/>
    <property type="match status" value="1"/>
</dbReference>
<dbReference type="NCBIfam" id="NF033484">
    <property type="entry name" value="Stp1_PP2C_phos"/>
    <property type="match status" value="1"/>
</dbReference>
<evidence type="ECO:0000313" key="4">
    <source>
        <dbReference type="EMBL" id="AFZ66917.1"/>
    </source>
</evidence>
<dbReference type="PROSITE" id="PS51746">
    <property type="entry name" value="PPM_2"/>
    <property type="match status" value="1"/>
</dbReference>
<dbReference type="Proteomes" id="UP000010467">
    <property type="component" value="Chromosome"/>
</dbReference>
<evidence type="ECO:0000256" key="1">
    <source>
        <dbReference type="SAM" id="MobiDB-lite"/>
    </source>
</evidence>
<name>L0A152_DEIPD</name>
<dbReference type="Gene3D" id="3.60.40.10">
    <property type="entry name" value="PPM-type phosphatase domain"/>
    <property type="match status" value="1"/>
</dbReference>
<proteinExistence type="predicted"/>
<dbReference type="Pfam" id="PF13672">
    <property type="entry name" value="PP2C_2"/>
    <property type="match status" value="1"/>
</dbReference>
<dbReference type="PATRIC" id="fig|937777.3.peg.1373"/>
<dbReference type="InterPro" id="IPR001932">
    <property type="entry name" value="PPM-type_phosphatase-like_dom"/>
</dbReference>
<dbReference type="SUPFAM" id="SSF81606">
    <property type="entry name" value="PP2C-like"/>
    <property type="match status" value="1"/>
</dbReference>